<organism evidence="7 8">
    <name type="scientific">Vanrija albida</name>
    <dbReference type="NCBI Taxonomy" id="181172"/>
    <lineage>
        <taxon>Eukaryota</taxon>
        <taxon>Fungi</taxon>
        <taxon>Dikarya</taxon>
        <taxon>Basidiomycota</taxon>
        <taxon>Agaricomycotina</taxon>
        <taxon>Tremellomycetes</taxon>
        <taxon>Trichosporonales</taxon>
        <taxon>Trichosporonaceae</taxon>
        <taxon>Vanrija</taxon>
    </lineage>
</organism>
<evidence type="ECO:0000313" key="7">
    <source>
        <dbReference type="EMBL" id="KAL1408679.1"/>
    </source>
</evidence>
<evidence type="ECO:0000256" key="3">
    <source>
        <dbReference type="RuleBase" id="RU000454"/>
    </source>
</evidence>
<reference evidence="7 8" key="1">
    <citation type="submission" date="2023-08" db="EMBL/GenBank/DDBJ databases">
        <title>Annotated Genome Sequence of Vanrija albida AlHP1.</title>
        <authorList>
            <person name="Herzog R."/>
        </authorList>
    </citation>
    <scope>NUCLEOTIDE SEQUENCE [LARGE SCALE GENOMIC DNA]</scope>
    <source>
        <strain evidence="7 8">AlHP1</strain>
    </source>
</reference>
<feature type="chain" id="PRO_5045791438" description="Peptidase A1 domain-containing protein" evidence="5">
    <location>
        <begin position="24"/>
        <end position="552"/>
    </location>
</feature>
<protein>
    <recommendedName>
        <fullName evidence="6">Peptidase A1 domain-containing protein</fullName>
    </recommendedName>
</protein>
<dbReference type="SUPFAM" id="SSF50630">
    <property type="entry name" value="Acid proteases"/>
    <property type="match status" value="1"/>
</dbReference>
<gene>
    <name evidence="7" type="ORF">Q8F55_005492</name>
</gene>
<evidence type="ECO:0000256" key="2">
    <source>
        <dbReference type="ARBA" id="ARBA00022750"/>
    </source>
</evidence>
<dbReference type="InterPro" id="IPR034164">
    <property type="entry name" value="Pepsin-like_dom"/>
</dbReference>
<feature type="region of interest" description="Disordered" evidence="4">
    <location>
        <begin position="440"/>
        <end position="525"/>
    </location>
</feature>
<dbReference type="PRINTS" id="PR00792">
    <property type="entry name" value="PEPSIN"/>
</dbReference>
<dbReference type="InterPro" id="IPR021109">
    <property type="entry name" value="Peptidase_aspartic_dom_sf"/>
</dbReference>
<accession>A0ABR3Q1U0</accession>
<keyword evidence="5" id="KW-0732">Signal</keyword>
<evidence type="ECO:0000256" key="5">
    <source>
        <dbReference type="SAM" id="SignalP"/>
    </source>
</evidence>
<dbReference type="Proteomes" id="UP001565368">
    <property type="component" value="Unassembled WGS sequence"/>
</dbReference>
<dbReference type="CDD" id="cd05471">
    <property type="entry name" value="pepsin_like"/>
    <property type="match status" value="1"/>
</dbReference>
<keyword evidence="8" id="KW-1185">Reference proteome</keyword>
<dbReference type="PROSITE" id="PS00141">
    <property type="entry name" value="ASP_PROTEASE"/>
    <property type="match status" value="1"/>
</dbReference>
<feature type="signal peptide" evidence="5">
    <location>
        <begin position="1"/>
        <end position="23"/>
    </location>
</feature>
<comment type="caution">
    <text evidence="7">The sequence shown here is derived from an EMBL/GenBank/DDBJ whole genome shotgun (WGS) entry which is preliminary data.</text>
</comment>
<dbReference type="InterPro" id="IPR001969">
    <property type="entry name" value="Aspartic_peptidase_AS"/>
</dbReference>
<dbReference type="EMBL" id="JBBXJM010000004">
    <property type="protein sequence ID" value="KAL1408679.1"/>
    <property type="molecule type" value="Genomic_DNA"/>
</dbReference>
<keyword evidence="3" id="KW-0645">Protease</keyword>
<sequence>MLTPHLFLAAAAAAAALVDATDAGPSHMALRAPRGAHHPDAGARARWLREQHVRVRRKYRDEFGDADGLLERAERDIAKRGRVPPSDVPLNEWGRDIMYTGAVSIGTPPQTFEMNFDTGSVSMYVFDSSCDSKHCASADVYHANASSTFRDSRRAPSNLTYGLGYAYGYWGTDVVQVGDNRVNNQMFLRASQHHEGFWYSNATGLMGMAWKTANNADTPFWQSMATSWNDTRFGVYLGRANATDLAEVARVNNVELSQVALPGGTITFGGVNESLYTGDINYIPLVGRDYWRIPLEYIEVNGEAVATGIANLAAIDTGSTLIVGPQDIVENFYAKVPGAEPRPNWDGFWWFPCESVYNLSVALHFGGTAYPINPMDMIYATGDGTCTGGIVSSSSQSQISGGRIQWVIGDVFLKNVYSVFQYAPPSVGFASLPPALRGPVFDTTSGGGGGGGGAKGGGDGGESGGGGGGGGGDGSTVTNGHGGGGGGGGGGGAGSESNSTTPPDSGTKGVSALASASITPPGPTAPEANGAVRAAAAAPLITAAWFIALLWA</sequence>
<name>A0ABR3Q1U0_9TREE</name>
<dbReference type="InterPro" id="IPR033121">
    <property type="entry name" value="PEPTIDASE_A1"/>
</dbReference>
<dbReference type="PROSITE" id="PS51767">
    <property type="entry name" value="PEPTIDASE_A1"/>
    <property type="match status" value="1"/>
</dbReference>
<evidence type="ECO:0000259" key="6">
    <source>
        <dbReference type="PROSITE" id="PS51767"/>
    </source>
</evidence>
<keyword evidence="3" id="KW-0378">Hydrolase</keyword>
<proteinExistence type="inferred from homology"/>
<dbReference type="Gene3D" id="2.40.70.10">
    <property type="entry name" value="Acid Proteases"/>
    <property type="match status" value="2"/>
</dbReference>
<evidence type="ECO:0000256" key="1">
    <source>
        <dbReference type="ARBA" id="ARBA00007447"/>
    </source>
</evidence>
<keyword evidence="2 3" id="KW-0064">Aspartyl protease</keyword>
<dbReference type="PANTHER" id="PTHR47966:SF6">
    <property type="entry name" value="PEPTIDASE A1 DOMAIN-CONTAINING PROTEIN"/>
    <property type="match status" value="1"/>
</dbReference>
<dbReference type="InterPro" id="IPR001461">
    <property type="entry name" value="Aspartic_peptidase_A1"/>
</dbReference>
<evidence type="ECO:0000313" key="8">
    <source>
        <dbReference type="Proteomes" id="UP001565368"/>
    </source>
</evidence>
<comment type="similarity">
    <text evidence="1 3">Belongs to the peptidase A1 family.</text>
</comment>
<evidence type="ECO:0000256" key="4">
    <source>
        <dbReference type="SAM" id="MobiDB-lite"/>
    </source>
</evidence>
<dbReference type="GeneID" id="95986535"/>
<dbReference type="Pfam" id="PF00026">
    <property type="entry name" value="Asp"/>
    <property type="match status" value="1"/>
</dbReference>
<feature type="compositionally biased region" description="Gly residues" evidence="4">
    <location>
        <begin position="445"/>
        <end position="494"/>
    </location>
</feature>
<feature type="domain" description="Peptidase A1" evidence="6">
    <location>
        <begin position="99"/>
        <end position="430"/>
    </location>
</feature>
<dbReference type="PANTHER" id="PTHR47966">
    <property type="entry name" value="BETA-SITE APP-CLEAVING ENZYME, ISOFORM A-RELATED"/>
    <property type="match status" value="1"/>
</dbReference>
<dbReference type="RefSeq" id="XP_069208623.1">
    <property type="nucleotide sequence ID" value="XM_069353981.1"/>
</dbReference>